<name>A0A6J5KXI9_9CAUD</name>
<reference evidence="1" key="1">
    <citation type="submission" date="2020-04" db="EMBL/GenBank/DDBJ databases">
        <authorList>
            <person name="Chiriac C."/>
            <person name="Salcher M."/>
            <person name="Ghai R."/>
            <person name="Kavagutti S V."/>
        </authorList>
    </citation>
    <scope>NUCLEOTIDE SEQUENCE</scope>
</reference>
<gene>
    <name evidence="1" type="ORF">UFOVP84_61</name>
</gene>
<protein>
    <submittedName>
        <fullName evidence="1">RNA polymerase sigma factor</fullName>
    </submittedName>
</protein>
<accession>A0A6J5KXI9</accession>
<organism evidence="1">
    <name type="scientific">uncultured Caudovirales phage</name>
    <dbReference type="NCBI Taxonomy" id="2100421"/>
    <lineage>
        <taxon>Viruses</taxon>
        <taxon>Duplodnaviria</taxon>
        <taxon>Heunggongvirae</taxon>
        <taxon>Uroviricota</taxon>
        <taxon>Caudoviricetes</taxon>
        <taxon>Peduoviridae</taxon>
        <taxon>Maltschvirus</taxon>
        <taxon>Maltschvirus maltsch</taxon>
    </lineage>
</organism>
<sequence>MSKETQPKRQYVDNAEFFIAMQERIKLVKECQEQRIPIPRISEYIGNCIFKIATNFAHLRSFNGYIFKDDMILDGVENCLKVIDNFDENKTHNPFSYFTQIIYFAFLRRIAKEKKQVYIRSKLLTSNMLDLTELQAHDEQGDFTNHYIEYMKAFNNFDGSSFEKPKKEKIKKEVVSPLEDFYG</sequence>
<proteinExistence type="predicted"/>
<dbReference type="EMBL" id="LR796208">
    <property type="protein sequence ID" value="CAB4127154.1"/>
    <property type="molecule type" value="Genomic_DNA"/>
</dbReference>
<evidence type="ECO:0000313" key="1">
    <source>
        <dbReference type="EMBL" id="CAB4127154.1"/>
    </source>
</evidence>